<dbReference type="Proteomes" id="UP001065549">
    <property type="component" value="Unassembled WGS sequence"/>
</dbReference>
<name>A0A9J6QYG7_9FIRM</name>
<dbReference type="EMBL" id="JAOSHN010000010">
    <property type="protein sequence ID" value="MCU7380524.1"/>
    <property type="molecule type" value="Genomic_DNA"/>
</dbReference>
<dbReference type="AlphaFoldDB" id="A0A9J6QYG7"/>
<comment type="caution">
    <text evidence="1">The sequence shown here is derived from an EMBL/GenBank/DDBJ whole genome shotgun (WGS) entry which is preliminary data.</text>
</comment>
<evidence type="ECO:0000313" key="2">
    <source>
        <dbReference type="Proteomes" id="UP001065549"/>
    </source>
</evidence>
<keyword evidence="2" id="KW-1185">Reference proteome</keyword>
<accession>A0A9J6QYG7</accession>
<gene>
    <name evidence="1" type="ORF">OBO34_19615</name>
</gene>
<organism evidence="1 2">
    <name type="scientific">Hominibacterium faecale</name>
    <dbReference type="NCBI Taxonomy" id="2839743"/>
    <lineage>
        <taxon>Bacteria</taxon>
        <taxon>Bacillati</taxon>
        <taxon>Bacillota</taxon>
        <taxon>Clostridia</taxon>
        <taxon>Peptostreptococcales</taxon>
        <taxon>Anaerovoracaceae</taxon>
        <taxon>Hominibacterium</taxon>
    </lineage>
</organism>
<sequence length="70" mass="7448">MSHITKANASTDIELGKLKSNNSLKPDISPGPIPETDYSVCRSIAGDLAPGDRVLIVWCGDEPVIIDAIK</sequence>
<proteinExistence type="predicted"/>
<reference evidence="1" key="1">
    <citation type="submission" date="2022-09" db="EMBL/GenBank/DDBJ databases">
        <title>Culturomic study of gut microbiota in children with autism spectrum disorder.</title>
        <authorList>
            <person name="Efimov B.A."/>
            <person name="Chaplin A.V."/>
            <person name="Sokolova S.R."/>
            <person name="Pikina A.P."/>
            <person name="Korzhanova M."/>
            <person name="Belova V."/>
            <person name="Korostin D."/>
        </authorList>
    </citation>
    <scope>NUCLEOTIDE SEQUENCE</scope>
    <source>
        <strain evidence="1">ASD5510</strain>
    </source>
</reference>
<dbReference type="RefSeq" id="WP_269478774.1">
    <property type="nucleotide sequence ID" value="NZ_JAOSHN010000010.1"/>
</dbReference>
<protein>
    <submittedName>
        <fullName evidence="1">Uncharacterized protein</fullName>
    </submittedName>
</protein>
<evidence type="ECO:0000313" key="1">
    <source>
        <dbReference type="EMBL" id="MCU7380524.1"/>
    </source>
</evidence>